<dbReference type="CDD" id="cd14707">
    <property type="entry name" value="bZIP_plant_BZIP46"/>
    <property type="match status" value="1"/>
</dbReference>
<feature type="region of interest" description="Disordered" evidence="5">
    <location>
        <begin position="1"/>
        <end position="54"/>
    </location>
</feature>
<sequence length="254" mass="28428">MASLTNMMTASSTTTINSDLPRRTASSDHNTKSANESDDVPEDTTSRQASRRRTVEDVWKGIVAGEKKVCKVEVPDDMMTLEDFLVRAGAVDREEVVDDHVKVRVPLSASVSAGLGTMTSRLLSFDSINLSPFPSGGGSSIYGSGIAFTDSGGLGRRNMRGSCVFEPLDKAAQKRQRRMIKNRESAARSRERKQEHQVKLESLASKLEEENDHLMKEKAAQTKERLKLLMEKIVPVVEQQKPPRRLRRVRSWQW</sequence>
<name>A0A7N0TR17_KALFE</name>
<dbReference type="EnsemblPlants" id="Kaladp0043s0012.1.v1.1">
    <property type="protein sequence ID" value="Kaladp0043s0012.1.v1.1"/>
    <property type="gene ID" value="Kaladp0043s0012.v1.1"/>
</dbReference>
<keyword evidence="8" id="KW-1185">Reference proteome</keyword>
<feature type="compositionally biased region" description="Basic and acidic residues" evidence="5">
    <location>
        <begin position="20"/>
        <end position="31"/>
    </location>
</feature>
<evidence type="ECO:0000313" key="8">
    <source>
        <dbReference type="Proteomes" id="UP000594263"/>
    </source>
</evidence>
<dbReference type="SUPFAM" id="SSF57959">
    <property type="entry name" value="Leucine zipper domain"/>
    <property type="match status" value="1"/>
</dbReference>
<dbReference type="OMA" id="HNQVEMV"/>
<evidence type="ECO:0000259" key="6">
    <source>
        <dbReference type="PROSITE" id="PS50217"/>
    </source>
</evidence>
<protein>
    <recommendedName>
        <fullName evidence="6">BZIP domain-containing protein</fullName>
    </recommendedName>
</protein>
<evidence type="ECO:0000256" key="3">
    <source>
        <dbReference type="ARBA" id="ARBA00023242"/>
    </source>
</evidence>
<feature type="coiled-coil region" evidence="4">
    <location>
        <begin position="186"/>
        <end position="224"/>
    </location>
</feature>
<keyword evidence="3" id="KW-0539">Nucleus</keyword>
<dbReference type="InterPro" id="IPR004827">
    <property type="entry name" value="bZIP"/>
</dbReference>
<comment type="subcellular location">
    <subcellularLocation>
        <location evidence="1">Nucleus</location>
    </subcellularLocation>
</comment>
<accession>A0A7N0TR17</accession>
<evidence type="ECO:0000256" key="4">
    <source>
        <dbReference type="SAM" id="Coils"/>
    </source>
</evidence>
<dbReference type="Gramene" id="Kaladp0043s0012.1.v1.1">
    <property type="protein sequence ID" value="Kaladp0043s0012.1.v1.1"/>
    <property type="gene ID" value="Kaladp0043s0012.v1.1"/>
</dbReference>
<dbReference type="InterPro" id="IPR046347">
    <property type="entry name" value="bZIP_sf"/>
</dbReference>
<evidence type="ECO:0000313" key="7">
    <source>
        <dbReference type="EnsemblPlants" id="Kaladp0043s0012.1.v1.1"/>
    </source>
</evidence>
<proteinExistence type="predicted"/>
<keyword evidence="4" id="KW-0175">Coiled coil</keyword>
<feature type="compositionally biased region" description="Polar residues" evidence="5">
    <location>
        <begin position="1"/>
        <end position="18"/>
    </location>
</feature>
<dbReference type="PANTHER" id="PTHR22952">
    <property type="entry name" value="CAMP-RESPONSE ELEMENT BINDING PROTEIN-RELATED"/>
    <property type="match status" value="1"/>
</dbReference>
<dbReference type="GO" id="GO:0003700">
    <property type="term" value="F:DNA-binding transcription factor activity"/>
    <property type="evidence" value="ECO:0007669"/>
    <property type="project" value="InterPro"/>
</dbReference>
<reference evidence="7" key="1">
    <citation type="submission" date="2021-01" db="UniProtKB">
        <authorList>
            <consortium name="EnsemblPlants"/>
        </authorList>
    </citation>
    <scope>IDENTIFICATION</scope>
</reference>
<dbReference type="InterPro" id="IPR043452">
    <property type="entry name" value="BZIP46-like"/>
</dbReference>
<dbReference type="Gene3D" id="1.20.5.170">
    <property type="match status" value="1"/>
</dbReference>
<dbReference type="Pfam" id="PF00170">
    <property type="entry name" value="bZIP_1"/>
    <property type="match status" value="1"/>
</dbReference>
<dbReference type="SMART" id="SM00338">
    <property type="entry name" value="BRLZ"/>
    <property type="match status" value="1"/>
</dbReference>
<dbReference type="GO" id="GO:0003677">
    <property type="term" value="F:DNA binding"/>
    <property type="evidence" value="ECO:0007669"/>
    <property type="project" value="UniProtKB-KW"/>
</dbReference>
<dbReference type="PROSITE" id="PS50217">
    <property type="entry name" value="BZIP"/>
    <property type="match status" value="1"/>
</dbReference>
<dbReference type="PROSITE" id="PS00036">
    <property type="entry name" value="BZIP_BASIC"/>
    <property type="match status" value="1"/>
</dbReference>
<evidence type="ECO:0000256" key="1">
    <source>
        <dbReference type="ARBA" id="ARBA00004123"/>
    </source>
</evidence>
<feature type="domain" description="BZIP" evidence="6">
    <location>
        <begin position="172"/>
        <end position="228"/>
    </location>
</feature>
<keyword evidence="2" id="KW-0238">DNA-binding</keyword>
<evidence type="ECO:0000256" key="2">
    <source>
        <dbReference type="ARBA" id="ARBA00023125"/>
    </source>
</evidence>
<dbReference type="PANTHER" id="PTHR22952:SF184">
    <property type="entry name" value="G-BOX-BINDING FACTOR 4"/>
    <property type="match status" value="1"/>
</dbReference>
<dbReference type="GO" id="GO:0045893">
    <property type="term" value="P:positive regulation of DNA-templated transcription"/>
    <property type="evidence" value="ECO:0007669"/>
    <property type="project" value="InterPro"/>
</dbReference>
<evidence type="ECO:0000256" key="5">
    <source>
        <dbReference type="SAM" id="MobiDB-lite"/>
    </source>
</evidence>
<dbReference type="Proteomes" id="UP000594263">
    <property type="component" value="Unplaced"/>
</dbReference>
<organism evidence="7 8">
    <name type="scientific">Kalanchoe fedtschenkoi</name>
    <name type="common">Lavender scallops</name>
    <name type="synonym">South American air plant</name>
    <dbReference type="NCBI Taxonomy" id="63787"/>
    <lineage>
        <taxon>Eukaryota</taxon>
        <taxon>Viridiplantae</taxon>
        <taxon>Streptophyta</taxon>
        <taxon>Embryophyta</taxon>
        <taxon>Tracheophyta</taxon>
        <taxon>Spermatophyta</taxon>
        <taxon>Magnoliopsida</taxon>
        <taxon>eudicotyledons</taxon>
        <taxon>Gunneridae</taxon>
        <taxon>Pentapetalae</taxon>
        <taxon>Saxifragales</taxon>
        <taxon>Crassulaceae</taxon>
        <taxon>Kalanchoe</taxon>
    </lineage>
</organism>
<dbReference type="GO" id="GO:0005634">
    <property type="term" value="C:nucleus"/>
    <property type="evidence" value="ECO:0007669"/>
    <property type="project" value="UniProtKB-SubCell"/>
</dbReference>
<dbReference type="AlphaFoldDB" id="A0A7N0TR17"/>